<dbReference type="PANTHER" id="PTHR30055:SF234">
    <property type="entry name" value="HTH-TYPE TRANSCRIPTIONAL REGULATOR BETI"/>
    <property type="match status" value="1"/>
</dbReference>
<organism evidence="7 8">
    <name type="scientific">Nocardia kruczakiae</name>
    <dbReference type="NCBI Taxonomy" id="261477"/>
    <lineage>
        <taxon>Bacteria</taxon>
        <taxon>Bacillati</taxon>
        <taxon>Actinomycetota</taxon>
        <taxon>Actinomycetes</taxon>
        <taxon>Mycobacteriales</taxon>
        <taxon>Nocardiaceae</taxon>
        <taxon>Nocardia</taxon>
    </lineage>
</organism>
<feature type="DNA-binding region" description="H-T-H motif" evidence="4">
    <location>
        <begin position="105"/>
        <end position="124"/>
    </location>
</feature>
<keyword evidence="3" id="KW-0804">Transcription</keyword>
<evidence type="ECO:0000256" key="2">
    <source>
        <dbReference type="ARBA" id="ARBA00023125"/>
    </source>
</evidence>
<dbReference type="EMBL" id="JAVDWW010000005">
    <property type="protein sequence ID" value="MDR7169689.1"/>
    <property type="molecule type" value="Genomic_DNA"/>
</dbReference>
<dbReference type="InterPro" id="IPR050109">
    <property type="entry name" value="HTH-type_TetR-like_transc_reg"/>
</dbReference>
<keyword evidence="2 4" id="KW-0238">DNA-binding</keyword>
<dbReference type="SUPFAM" id="SSF46689">
    <property type="entry name" value="Homeodomain-like"/>
    <property type="match status" value="1"/>
</dbReference>
<protein>
    <submittedName>
        <fullName evidence="7">AcrR family transcriptional regulator</fullName>
    </submittedName>
</protein>
<evidence type="ECO:0000256" key="1">
    <source>
        <dbReference type="ARBA" id="ARBA00023015"/>
    </source>
</evidence>
<evidence type="ECO:0000313" key="8">
    <source>
        <dbReference type="Proteomes" id="UP001251217"/>
    </source>
</evidence>
<sequence length="257" mass="28033">MAAVAPDAPPTRALINSYEVDGETFAAMRAARVAALDDVRRTVGFQAVPCQGPFLGAGQDSIGAGTRSGLEMPRNRRPRDREEKRAEIVVAARRLFVEQGYDATSMTRIARDAGVVSNTLYWYFQDKDAVLIAVLDAVLADSMASYSDILDSNLADRLLWLVEELEQLRRLVSTVHARAEESAAIHEWHGQFHALAEGLFRAELIELGVPVDEVDPLVEIGVFVVEGLLTHPAEQAQRRAVIETLLASARSLAAAAD</sequence>
<evidence type="ECO:0000256" key="3">
    <source>
        <dbReference type="ARBA" id="ARBA00023163"/>
    </source>
</evidence>
<reference evidence="7 8" key="1">
    <citation type="submission" date="2023-07" db="EMBL/GenBank/DDBJ databases">
        <title>Sorghum-associated microbial communities from plants grown in Nebraska, USA.</title>
        <authorList>
            <person name="Schachtman D."/>
        </authorList>
    </citation>
    <scope>NUCLEOTIDE SEQUENCE [LARGE SCALE GENOMIC DNA]</scope>
    <source>
        <strain evidence="7 8">4272</strain>
    </source>
</reference>
<dbReference type="Proteomes" id="UP001251217">
    <property type="component" value="Unassembled WGS sequence"/>
</dbReference>
<dbReference type="PRINTS" id="PR00455">
    <property type="entry name" value="HTHTETR"/>
</dbReference>
<evidence type="ECO:0000313" key="7">
    <source>
        <dbReference type="EMBL" id="MDR7169689.1"/>
    </source>
</evidence>
<proteinExistence type="predicted"/>
<dbReference type="PANTHER" id="PTHR30055">
    <property type="entry name" value="HTH-TYPE TRANSCRIPTIONAL REGULATOR RUTR"/>
    <property type="match status" value="1"/>
</dbReference>
<dbReference type="InterPro" id="IPR009057">
    <property type="entry name" value="Homeodomain-like_sf"/>
</dbReference>
<name>A0ABU1XGQ8_9NOCA</name>
<gene>
    <name evidence="7" type="ORF">J2W56_003433</name>
</gene>
<dbReference type="Pfam" id="PF00440">
    <property type="entry name" value="TetR_N"/>
    <property type="match status" value="1"/>
</dbReference>
<keyword evidence="1" id="KW-0805">Transcription regulation</keyword>
<dbReference type="InterPro" id="IPR001647">
    <property type="entry name" value="HTH_TetR"/>
</dbReference>
<dbReference type="PROSITE" id="PS50977">
    <property type="entry name" value="HTH_TETR_2"/>
    <property type="match status" value="1"/>
</dbReference>
<comment type="caution">
    <text evidence="7">The sequence shown here is derived from an EMBL/GenBank/DDBJ whole genome shotgun (WGS) entry which is preliminary data.</text>
</comment>
<feature type="region of interest" description="Disordered" evidence="5">
    <location>
        <begin position="60"/>
        <end position="83"/>
    </location>
</feature>
<accession>A0ABU1XGQ8</accession>
<evidence type="ECO:0000256" key="5">
    <source>
        <dbReference type="SAM" id="MobiDB-lite"/>
    </source>
</evidence>
<evidence type="ECO:0000256" key="4">
    <source>
        <dbReference type="PROSITE-ProRule" id="PRU00335"/>
    </source>
</evidence>
<dbReference type="Gene3D" id="1.10.357.10">
    <property type="entry name" value="Tetracycline Repressor, domain 2"/>
    <property type="match status" value="1"/>
</dbReference>
<feature type="domain" description="HTH tetR-type" evidence="6">
    <location>
        <begin position="82"/>
        <end position="142"/>
    </location>
</feature>
<evidence type="ECO:0000259" key="6">
    <source>
        <dbReference type="PROSITE" id="PS50977"/>
    </source>
</evidence>
<keyword evidence="8" id="KW-1185">Reference proteome</keyword>